<feature type="compositionally biased region" description="Polar residues" evidence="1">
    <location>
        <begin position="42"/>
        <end position="54"/>
    </location>
</feature>
<dbReference type="Proteomes" id="UP000799439">
    <property type="component" value="Unassembled WGS sequence"/>
</dbReference>
<dbReference type="AlphaFoldDB" id="A0A9P4MME3"/>
<dbReference type="EMBL" id="ML996083">
    <property type="protein sequence ID" value="KAF2155114.1"/>
    <property type="molecule type" value="Genomic_DNA"/>
</dbReference>
<feature type="region of interest" description="Disordered" evidence="1">
    <location>
        <begin position="16"/>
        <end position="35"/>
    </location>
</feature>
<organism evidence="2 3">
    <name type="scientific">Myriangium duriaei CBS 260.36</name>
    <dbReference type="NCBI Taxonomy" id="1168546"/>
    <lineage>
        <taxon>Eukaryota</taxon>
        <taxon>Fungi</taxon>
        <taxon>Dikarya</taxon>
        <taxon>Ascomycota</taxon>
        <taxon>Pezizomycotina</taxon>
        <taxon>Dothideomycetes</taxon>
        <taxon>Dothideomycetidae</taxon>
        <taxon>Myriangiales</taxon>
        <taxon>Myriangiaceae</taxon>
        <taxon>Myriangium</taxon>
    </lineage>
</organism>
<accession>A0A9P4MME3</accession>
<evidence type="ECO:0000256" key="1">
    <source>
        <dbReference type="SAM" id="MobiDB-lite"/>
    </source>
</evidence>
<feature type="region of interest" description="Disordered" evidence="1">
    <location>
        <begin position="190"/>
        <end position="336"/>
    </location>
</feature>
<comment type="caution">
    <text evidence="2">The sequence shown here is derived from an EMBL/GenBank/DDBJ whole genome shotgun (WGS) entry which is preliminary data.</text>
</comment>
<gene>
    <name evidence="2" type="ORF">K461DRAFT_276296</name>
</gene>
<feature type="compositionally biased region" description="Basic and acidic residues" evidence="1">
    <location>
        <begin position="473"/>
        <end position="493"/>
    </location>
</feature>
<dbReference type="OrthoDB" id="10686133at2759"/>
<feature type="compositionally biased region" description="Polar residues" evidence="1">
    <location>
        <begin position="322"/>
        <end position="333"/>
    </location>
</feature>
<feature type="compositionally biased region" description="Acidic residues" evidence="1">
    <location>
        <begin position="705"/>
        <end position="717"/>
    </location>
</feature>
<feature type="region of interest" description="Disordered" evidence="1">
    <location>
        <begin position="550"/>
        <end position="761"/>
    </location>
</feature>
<feature type="compositionally biased region" description="Acidic residues" evidence="1">
    <location>
        <begin position="649"/>
        <end position="661"/>
    </location>
</feature>
<feature type="compositionally biased region" description="Acidic residues" evidence="1">
    <location>
        <begin position="610"/>
        <end position="619"/>
    </location>
</feature>
<feature type="compositionally biased region" description="Low complexity" evidence="1">
    <location>
        <begin position="310"/>
        <end position="321"/>
    </location>
</feature>
<feature type="compositionally biased region" description="Low complexity" evidence="1">
    <location>
        <begin position="740"/>
        <end position="753"/>
    </location>
</feature>
<feature type="compositionally biased region" description="Polar residues" evidence="1">
    <location>
        <begin position="386"/>
        <end position="396"/>
    </location>
</feature>
<feature type="compositionally biased region" description="Polar residues" evidence="1">
    <location>
        <begin position="559"/>
        <end position="576"/>
    </location>
</feature>
<feature type="compositionally biased region" description="Polar residues" evidence="1">
    <location>
        <begin position="353"/>
        <end position="373"/>
    </location>
</feature>
<feature type="region of interest" description="Disordered" evidence="1">
    <location>
        <begin position="353"/>
        <end position="396"/>
    </location>
</feature>
<proteinExistence type="predicted"/>
<feature type="compositionally biased region" description="Polar residues" evidence="1">
    <location>
        <begin position="202"/>
        <end position="236"/>
    </location>
</feature>
<feature type="compositionally biased region" description="Polar residues" evidence="1">
    <location>
        <begin position="75"/>
        <end position="90"/>
    </location>
</feature>
<feature type="region of interest" description="Disordered" evidence="1">
    <location>
        <begin position="473"/>
        <end position="498"/>
    </location>
</feature>
<feature type="compositionally biased region" description="Acidic residues" evidence="1">
    <location>
        <begin position="669"/>
        <end position="679"/>
    </location>
</feature>
<evidence type="ECO:0000313" key="2">
    <source>
        <dbReference type="EMBL" id="KAF2155114.1"/>
    </source>
</evidence>
<feature type="compositionally biased region" description="Low complexity" evidence="1">
    <location>
        <begin position="594"/>
        <end position="609"/>
    </location>
</feature>
<name>A0A9P4MME3_9PEZI</name>
<sequence length="799" mass="85023">MANPMQIPGLFLQQADSIAGRSQHDSSYGAYLTQPESAAQQSLPLLPSFTSSDTKQLRAAVQHAEPDIVEEADSPNDNGTFTSKATSPVETTLGAEPSGPSDREEGELTDASMDISSVAYSPVNERKRKARSPADESRATKVAAASGVDNLRAQRVQAQQIIATLIANGFPVDQLIQDISGIAQARRKQTQPHSLLARPTHNAPQVQLSSRTPDLDHSTVQAAVVSPSSNLKSTGSKIDDNSIGTTDERSHESVPLLKAQPKPPPAKTKSNDSQAYKSRLEALKKVSQGSKAESALKVKTKLPQVDESKTSGTSTKVVSDTNSAPSSKTTRAQKQLDMGKLQMRIAALRAENASKQQAASVESTKNLVHSGSATPDPESTQDKSPSHNFPDPYSTTKGRLTALDLIEVSDTGEVTSVPETTPFKSPMGIDQQIPMIIEASSSENTDDEHDSSDKLEMLTSDIALLNARIAAKMREREQSSKSPADHGSPETRIKAPSQEYQGTISQVLVKEATNVVDGEDHTASAIPNDEACGIVNAGSEPELIQDGSALASRTRMSPEASNTYPTESGSEMSAQAIQIPHTDLSAESSVEQIAASSSASGGDAANEASNGDDDDDDDAPMSIDSGDYPTPEPLRVEQGLQESTSVEDLTGEESEDGDESVPMDISDSSSEDYEPEPPDDFAHAESGAVANWQDQPRLGEKSDSDISDDGSEDEYDPELTLSLATGVGSPPVRQGHDVESPSSDGSNSRSPTPEGGWRKFPQVMVTSGVTIRDESGIQPDKENVVLSRQHISRSFTDWK</sequence>
<protein>
    <submittedName>
        <fullName evidence="2">Uncharacterized protein</fullName>
    </submittedName>
</protein>
<evidence type="ECO:0000313" key="3">
    <source>
        <dbReference type="Proteomes" id="UP000799439"/>
    </source>
</evidence>
<reference evidence="2" key="1">
    <citation type="journal article" date="2020" name="Stud. Mycol.">
        <title>101 Dothideomycetes genomes: a test case for predicting lifestyles and emergence of pathogens.</title>
        <authorList>
            <person name="Haridas S."/>
            <person name="Albert R."/>
            <person name="Binder M."/>
            <person name="Bloem J."/>
            <person name="Labutti K."/>
            <person name="Salamov A."/>
            <person name="Andreopoulos B."/>
            <person name="Baker S."/>
            <person name="Barry K."/>
            <person name="Bills G."/>
            <person name="Bluhm B."/>
            <person name="Cannon C."/>
            <person name="Castanera R."/>
            <person name="Culley D."/>
            <person name="Daum C."/>
            <person name="Ezra D."/>
            <person name="Gonzalez J."/>
            <person name="Henrissat B."/>
            <person name="Kuo A."/>
            <person name="Liang C."/>
            <person name="Lipzen A."/>
            <person name="Lutzoni F."/>
            <person name="Magnuson J."/>
            <person name="Mondo S."/>
            <person name="Nolan M."/>
            <person name="Ohm R."/>
            <person name="Pangilinan J."/>
            <person name="Park H.-J."/>
            <person name="Ramirez L."/>
            <person name="Alfaro M."/>
            <person name="Sun H."/>
            <person name="Tritt A."/>
            <person name="Yoshinaga Y."/>
            <person name="Zwiers L.-H."/>
            <person name="Turgeon B."/>
            <person name="Goodwin S."/>
            <person name="Spatafora J."/>
            <person name="Crous P."/>
            <person name="Grigoriev I."/>
        </authorList>
    </citation>
    <scope>NUCLEOTIDE SEQUENCE</scope>
    <source>
        <strain evidence="2">CBS 260.36</strain>
    </source>
</reference>
<keyword evidence="3" id="KW-1185">Reference proteome</keyword>
<feature type="region of interest" description="Disordered" evidence="1">
    <location>
        <begin position="42"/>
        <end position="138"/>
    </location>
</feature>